<dbReference type="CDD" id="cd09819">
    <property type="entry name" value="An_peroxidase_bacterial_1"/>
    <property type="match status" value="1"/>
</dbReference>
<protein>
    <recommendedName>
        <fullName evidence="5">Peroxidase</fullName>
    </recommendedName>
</protein>
<dbReference type="EMBL" id="LAZR01000025">
    <property type="protein sequence ID" value="KKO03839.1"/>
    <property type="molecule type" value="Genomic_DNA"/>
</dbReference>
<comment type="subcellular location">
    <subcellularLocation>
        <location evidence="1">Secreted</location>
    </subcellularLocation>
</comment>
<dbReference type="Gene3D" id="1.10.640.10">
    <property type="entry name" value="Haem peroxidase domain superfamily, animal type"/>
    <property type="match status" value="1"/>
</dbReference>
<dbReference type="GO" id="GO:0006979">
    <property type="term" value="P:response to oxidative stress"/>
    <property type="evidence" value="ECO:0007669"/>
    <property type="project" value="InterPro"/>
</dbReference>
<dbReference type="PANTHER" id="PTHR11475:SF4">
    <property type="entry name" value="CHORION PEROXIDASE"/>
    <property type="match status" value="1"/>
</dbReference>
<dbReference type="InterPro" id="IPR037120">
    <property type="entry name" value="Haem_peroxidase_sf_animal"/>
</dbReference>
<keyword evidence="3" id="KW-0325">Glycoprotein</keyword>
<sequence length="499" mass="54860">MRRVELRVASLCLAAQKNKAQRTKGDSALAVKHHGTVPFKGMSHLCLFGENQADRFGRLFQQLPPLYLNPTLLHEIGKSGGVMEDTGLPNLTKNVAAGLIFFGQFVDHDITLDASSSLRNNNEPNEITNVRTPSLDLDCLYGDGPEAHPYLYDGDKMLTGSDYASDANDLRHHDLPRTPKGTAIIGDPRNDENRVISQLQLAMLRFHNRVYDEVHSEWEEARRVTTWHYQWLVINEYLRTICGDWVVDDILANGRKIYRPECGGSHNAYIPIEFATAAYRYGHTMIPQKMRVQPGGIQHVLFSPSSALGRGFTPVGSTDGVVDWESLFDSGNGNYERAGQVDTKLAAALLDLPFMPPSAPAFERSLAVRNLLRAQSFLVPSGEQVAECMAASGADEISASDIAKVREAGAKLGLPKATPLWLYILAEGRVIGRMDGEKSFSKGEGLGPVGARLVAEVIIGLLELDHRSFMGSNRNWSPLDSADRVGNNGVTSIYQMLTS</sequence>
<dbReference type="GO" id="GO:0004601">
    <property type="term" value="F:peroxidase activity"/>
    <property type="evidence" value="ECO:0007669"/>
    <property type="project" value="InterPro"/>
</dbReference>
<dbReference type="Pfam" id="PF03098">
    <property type="entry name" value="An_peroxidase"/>
    <property type="match status" value="1"/>
</dbReference>
<evidence type="ECO:0000256" key="2">
    <source>
        <dbReference type="ARBA" id="ARBA00022525"/>
    </source>
</evidence>
<keyword evidence="2" id="KW-0964">Secreted</keyword>
<accession>A0A0F9YHI9</accession>
<evidence type="ECO:0000313" key="4">
    <source>
        <dbReference type="EMBL" id="KKO03839.1"/>
    </source>
</evidence>
<dbReference type="GO" id="GO:0005576">
    <property type="term" value="C:extracellular region"/>
    <property type="evidence" value="ECO:0007669"/>
    <property type="project" value="UniProtKB-SubCell"/>
</dbReference>
<evidence type="ECO:0000256" key="1">
    <source>
        <dbReference type="ARBA" id="ARBA00004613"/>
    </source>
</evidence>
<organism evidence="4">
    <name type="scientific">marine sediment metagenome</name>
    <dbReference type="NCBI Taxonomy" id="412755"/>
    <lineage>
        <taxon>unclassified sequences</taxon>
        <taxon>metagenomes</taxon>
        <taxon>ecological metagenomes</taxon>
    </lineage>
</organism>
<dbReference type="AlphaFoldDB" id="A0A0F9YHI9"/>
<comment type="caution">
    <text evidence="4">The sequence shown here is derived from an EMBL/GenBank/DDBJ whole genome shotgun (WGS) entry which is preliminary data.</text>
</comment>
<evidence type="ECO:0008006" key="5">
    <source>
        <dbReference type="Google" id="ProtNLM"/>
    </source>
</evidence>
<dbReference type="SUPFAM" id="SSF48113">
    <property type="entry name" value="Heme-dependent peroxidases"/>
    <property type="match status" value="1"/>
</dbReference>
<dbReference type="PROSITE" id="PS50292">
    <property type="entry name" value="PEROXIDASE_3"/>
    <property type="match status" value="1"/>
</dbReference>
<proteinExistence type="predicted"/>
<dbReference type="InterPro" id="IPR010255">
    <property type="entry name" value="Haem_peroxidase_sf"/>
</dbReference>
<dbReference type="PANTHER" id="PTHR11475">
    <property type="entry name" value="OXIDASE/PEROXIDASE"/>
    <property type="match status" value="1"/>
</dbReference>
<evidence type="ECO:0000256" key="3">
    <source>
        <dbReference type="ARBA" id="ARBA00023180"/>
    </source>
</evidence>
<reference evidence="4" key="1">
    <citation type="journal article" date="2015" name="Nature">
        <title>Complex archaea that bridge the gap between prokaryotes and eukaryotes.</title>
        <authorList>
            <person name="Spang A."/>
            <person name="Saw J.H."/>
            <person name="Jorgensen S.L."/>
            <person name="Zaremba-Niedzwiedzka K."/>
            <person name="Martijn J."/>
            <person name="Lind A.E."/>
            <person name="van Eijk R."/>
            <person name="Schleper C."/>
            <person name="Guy L."/>
            <person name="Ettema T.J."/>
        </authorList>
    </citation>
    <scope>NUCLEOTIDE SEQUENCE</scope>
</reference>
<dbReference type="InterPro" id="IPR019791">
    <property type="entry name" value="Haem_peroxidase_animal"/>
</dbReference>
<dbReference type="PRINTS" id="PR00457">
    <property type="entry name" value="ANPEROXIDASE"/>
</dbReference>
<dbReference type="GO" id="GO:0020037">
    <property type="term" value="F:heme binding"/>
    <property type="evidence" value="ECO:0007669"/>
    <property type="project" value="InterPro"/>
</dbReference>
<gene>
    <name evidence="4" type="ORF">LCGC14_0092660</name>
</gene>
<name>A0A0F9YHI9_9ZZZZ</name>